<protein>
    <submittedName>
        <fullName evidence="2">Uncharacterized protein</fullName>
    </submittedName>
</protein>
<sequence>MKSSSIPKNLKTDIVCNFSSKSKITLERQSSLNKLSSSKSVWRLRKNSASTLNTNDSNNSNSNDNSYFNNKDDILFELTNQKIEIYKKSTSSSRRNYNSNANTNNKKSNNNNHNGNNSNLSTNTNDSKNSSNIFKQNFANNNNSYSPNSPNNLDDYSPTEYIFVDHSINNQMTPLNSPISTKFTPNNSFFKFKNYVVNSSTNKLKEIKSENEFDITHTTNNNANNLQSSPLSNTKQFKNLTLSSSSYLNSPYSVSRKKKSIDNLRIKKLDKPPAKLLRSFSNSCLNNDNTKTPISPIDNKNLRRNTLTNINKLDAVNENCNKNLNQNVNRNSNQNNLTISISKSFSISLTDDGKAILEPATPIQNKTVINNVDNVNDVNTSKDPLKNQVYLKPTLGSTSSSSKSTSLNKTLRRQSKNIYNLSLSESDLNKIDAPEVGQNDDKGISSNNDINNISINTVNTVNNVDTSNNVDIANNINNSNNLYVNNNNSNNTIINLSHLDNISTPIKENYTNLVNIPSSLRCSSASSNSSSLSTTSTLSSSNTELVTPYEKSSFDFLFENDINNRTFGSVLDTSLNDNNNHIYNTFDTTFIDRYSNDMIDTSYIEFNTDNDVKEFNLLDNVLPYSLTSTQYNLSNVSCSNLSNTSTISNYSNVDFSLLNNSTAAGNNNQNNSVCLNNNSFNSVFNNSISNNGINNNPIYNFNYNNYINQEKLGVKKLQFNEPNLTQTFNDNFNYTVDSIELNNSNFNNSDETFNFGNGVLQNHLF</sequence>
<accession>A0A1D2VPM3</accession>
<feature type="region of interest" description="Disordered" evidence="1">
    <location>
        <begin position="87"/>
        <end position="157"/>
    </location>
</feature>
<reference evidence="3" key="1">
    <citation type="submission" date="2016-05" db="EMBL/GenBank/DDBJ databases">
        <title>Comparative genomics of biotechnologically important yeasts.</title>
        <authorList>
            <consortium name="DOE Joint Genome Institute"/>
            <person name="Riley R."/>
            <person name="Haridas S."/>
            <person name="Wolfe K.H."/>
            <person name="Lopes M.R."/>
            <person name="Hittinger C.T."/>
            <person name="Goker M."/>
            <person name="Salamov A."/>
            <person name="Wisecaver J."/>
            <person name="Long T.M."/>
            <person name="Aerts A.L."/>
            <person name="Barry K."/>
            <person name="Choi C."/>
            <person name="Clum A."/>
            <person name="Coughlan A.Y."/>
            <person name="Deshpande S."/>
            <person name="Douglass A.P."/>
            <person name="Hanson S.J."/>
            <person name="Klenk H.-P."/>
            <person name="Labutti K."/>
            <person name="Lapidus A."/>
            <person name="Lindquist E."/>
            <person name="Lipzen A."/>
            <person name="Meier-Kolthoff J.P."/>
            <person name="Ohm R.A."/>
            <person name="Otillar R.P."/>
            <person name="Pangilinan J."/>
            <person name="Peng Y."/>
            <person name="Rokas A."/>
            <person name="Rosa C.A."/>
            <person name="Scheuner C."/>
            <person name="Sibirny A.A."/>
            <person name="Slot J.C."/>
            <person name="Stielow J.B."/>
            <person name="Sun H."/>
            <person name="Kurtzman C.P."/>
            <person name="Blackwell M."/>
            <person name="Grigoriev I.V."/>
            <person name="Jeffries T.W."/>
        </authorList>
    </citation>
    <scope>NUCLEOTIDE SEQUENCE [LARGE SCALE GENOMIC DNA]</scope>
    <source>
        <strain evidence="3">DSM 1968</strain>
    </source>
</reference>
<keyword evidence="3" id="KW-1185">Reference proteome</keyword>
<evidence type="ECO:0000313" key="3">
    <source>
        <dbReference type="Proteomes" id="UP000095038"/>
    </source>
</evidence>
<feature type="compositionally biased region" description="Low complexity" evidence="1">
    <location>
        <begin position="140"/>
        <end position="152"/>
    </location>
</feature>
<gene>
    <name evidence="2" type="ORF">ASCRUDRAFT_67592</name>
</gene>
<dbReference type="AlphaFoldDB" id="A0A1D2VPM3"/>
<organism evidence="2 3">
    <name type="scientific">Ascoidea rubescens DSM 1968</name>
    <dbReference type="NCBI Taxonomy" id="1344418"/>
    <lineage>
        <taxon>Eukaryota</taxon>
        <taxon>Fungi</taxon>
        <taxon>Dikarya</taxon>
        <taxon>Ascomycota</taxon>
        <taxon>Saccharomycotina</taxon>
        <taxon>Saccharomycetes</taxon>
        <taxon>Ascoideaceae</taxon>
        <taxon>Ascoidea</taxon>
    </lineage>
</organism>
<proteinExistence type="predicted"/>
<evidence type="ECO:0000313" key="2">
    <source>
        <dbReference type="EMBL" id="ODV63495.1"/>
    </source>
</evidence>
<dbReference type="GeneID" id="30965043"/>
<dbReference type="Proteomes" id="UP000095038">
    <property type="component" value="Unassembled WGS sequence"/>
</dbReference>
<evidence type="ECO:0000256" key="1">
    <source>
        <dbReference type="SAM" id="MobiDB-lite"/>
    </source>
</evidence>
<dbReference type="RefSeq" id="XP_020049802.1">
    <property type="nucleotide sequence ID" value="XM_020191407.1"/>
</dbReference>
<name>A0A1D2VPM3_9ASCO</name>
<dbReference type="InParanoid" id="A0A1D2VPM3"/>
<feature type="compositionally biased region" description="Low complexity" evidence="1">
    <location>
        <begin position="88"/>
        <end position="132"/>
    </location>
</feature>
<dbReference type="EMBL" id="KV454475">
    <property type="protein sequence ID" value="ODV63495.1"/>
    <property type="molecule type" value="Genomic_DNA"/>
</dbReference>